<dbReference type="Proteomes" id="UP001566132">
    <property type="component" value="Unassembled WGS sequence"/>
</dbReference>
<keyword evidence="3" id="KW-1185">Reference proteome</keyword>
<dbReference type="EMBL" id="JBDJPC010000018">
    <property type="protein sequence ID" value="KAL1487769.1"/>
    <property type="molecule type" value="Genomic_DNA"/>
</dbReference>
<protein>
    <submittedName>
        <fullName evidence="2">Uncharacterized protein</fullName>
    </submittedName>
</protein>
<keyword evidence="1" id="KW-0175">Coiled coil</keyword>
<sequence length="198" mass="22640">MQDWDPVNKARESMGLEVETQTGFKGEDIDALSLFKIKAEAALSRWVDHNRAMDKELKANMNEIQELQLKNLELEKQVAERRERVTTCEVGCQTMIEGELDKLSPSKSFDDWCLVRAQPWNEDLFTNTTIKEKTNESKQDTLKLMIVGPGEDRQPDFRRLIATYPEITEIEDGVGIITNAYTIRSKSHIAPLNPALRS</sequence>
<dbReference type="AlphaFoldDB" id="A0ABD1DZP7"/>
<name>A0ABD1DZP7_HYPHA</name>
<reference evidence="2 3" key="1">
    <citation type="submission" date="2024-05" db="EMBL/GenBank/DDBJ databases">
        <title>Genetic variation in Jamaican populations of the coffee berry borer (Hypothenemus hampei).</title>
        <authorList>
            <person name="Errbii M."/>
            <person name="Myrie A."/>
        </authorList>
    </citation>
    <scope>NUCLEOTIDE SEQUENCE [LARGE SCALE GENOMIC DNA]</scope>
    <source>
        <strain evidence="2">JA-Hopewell-2020-01-JO</strain>
        <tissue evidence="2">Whole body</tissue>
    </source>
</reference>
<evidence type="ECO:0000313" key="3">
    <source>
        <dbReference type="Proteomes" id="UP001566132"/>
    </source>
</evidence>
<accession>A0ABD1DZP7</accession>
<feature type="coiled-coil region" evidence="1">
    <location>
        <begin position="50"/>
        <end position="89"/>
    </location>
</feature>
<proteinExistence type="predicted"/>
<evidence type="ECO:0000313" key="2">
    <source>
        <dbReference type="EMBL" id="KAL1487769.1"/>
    </source>
</evidence>
<comment type="caution">
    <text evidence="2">The sequence shown here is derived from an EMBL/GenBank/DDBJ whole genome shotgun (WGS) entry which is preliminary data.</text>
</comment>
<organism evidence="2 3">
    <name type="scientific">Hypothenemus hampei</name>
    <name type="common">Coffee berry borer</name>
    <dbReference type="NCBI Taxonomy" id="57062"/>
    <lineage>
        <taxon>Eukaryota</taxon>
        <taxon>Metazoa</taxon>
        <taxon>Ecdysozoa</taxon>
        <taxon>Arthropoda</taxon>
        <taxon>Hexapoda</taxon>
        <taxon>Insecta</taxon>
        <taxon>Pterygota</taxon>
        <taxon>Neoptera</taxon>
        <taxon>Endopterygota</taxon>
        <taxon>Coleoptera</taxon>
        <taxon>Polyphaga</taxon>
        <taxon>Cucujiformia</taxon>
        <taxon>Curculionidae</taxon>
        <taxon>Scolytinae</taxon>
        <taxon>Hypothenemus</taxon>
    </lineage>
</organism>
<gene>
    <name evidence="2" type="ORF">ABEB36_015524</name>
</gene>
<evidence type="ECO:0000256" key="1">
    <source>
        <dbReference type="SAM" id="Coils"/>
    </source>
</evidence>